<comment type="similarity">
    <text evidence="2">Belongs to the eIF-2B gamma/epsilon subunits family.</text>
</comment>
<dbReference type="GO" id="GO:0005851">
    <property type="term" value="C:eukaryotic translation initiation factor 2B complex"/>
    <property type="evidence" value="ECO:0007669"/>
    <property type="project" value="TreeGrafter"/>
</dbReference>
<dbReference type="InterPro" id="IPR005835">
    <property type="entry name" value="NTP_transferase_dom"/>
</dbReference>
<evidence type="ECO:0000313" key="13">
    <source>
        <dbReference type="Proteomes" id="UP001214415"/>
    </source>
</evidence>
<comment type="function">
    <text evidence="8">Acts as a component of the translation initiation factor 2B (eIF2B) complex, which catalyzes the exchange of GDP for GTP on the eukaryotic initiation factor 2 (eIF2) complex gamma subunit. Its guanine nucleotide exchange factor activity is repressed when bound to eIF2 complex phosphorylated on the alpha subunit, thereby limiting the amount of methionyl-initiator methionine tRNA available to the ribosome and consequently global translation is repressed.</text>
</comment>
<evidence type="ECO:0000259" key="11">
    <source>
        <dbReference type="Pfam" id="PF25084"/>
    </source>
</evidence>
<evidence type="ECO:0000256" key="2">
    <source>
        <dbReference type="ARBA" id="ARBA00007878"/>
    </source>
</evidence>
<feature type="domain" description="Nucleotidyl transferase" evidence="10">
    <location>
        <begin position="18"/>
        <end position="115"/>
    </location>
</feature>
<dbReference type="CDD" id="cd04652">
    <property type="entry name" value="LbH_eIF2B_gamma_C"/>
    <property type="match status" value="1"/>
</dbReference>
<evidence type="ECO:0000256" key="9">
    <source>
        <dbReference type="ARBA" id="ARBA00046432"/>
    </source>
</evidence>
<comment type="subcellular location">
    <subcellularLocation>
        <location evidence="1">Cytoplasm</location>
        <location evidence="1">Cytosol</location>
    </subcellularLocation>
</comment>
<dbReference type="GO" id="GO:0005829">
    <property type="term" value="C:cytosol"/>
    <property type="evidence" value="ECO:0007669"/>
    <property type="project" value="UniProtKB-SubCell"/>
</dbReference>
<keyword evidence="13" id="KW-1185">Reference proteome</keyword>
<dbReference type="GO" id="GO:0005085">
    <property type="term" value="F:guanyl-nucleotide exchange factor activity"/>
    <property type="evidence" value="ECO:0007669"/>
    <property type="project" value="TreeGrafter"/>
</dbReference>
<name>A0AAF0ED65_9BASI</name>
<accession>A0AAF0ED65</accession>
<comment type="subunit">
    <text evidence="9">Component of the translation initiation factor 2B (eIF2B) complex which is a heterodecamer of two sets of five different subunits: alpha, beta, gamma, delta and epsilon. Subunits alpha, beta and delta comprise a regulatory subcomplex and subunits epsilon and gamma comprise a catalytic subcomplex. Within the complex, the hexameric regulatory complex resides at the center, with the two heterodimeric catalytic subcomplexes bound on opposite sides.</text>
</comment>
<dbReference type="InterPro" id="IPR056764">
    <property type="entry name" value="LbH_EIF2B3/5"/>
</dbReference>
<protein>
    <recommendedName>
        <fullName evidence="6">Translation initiation factor eIF2B subunit gamma</fullName>
    </recommendedName>
    <alternativeName>
        <fullName evidence="7">eIF2B GDP-GTP exchange factor subunit gamma</fullName>
    </alternativeName>
</protein>
<proteinExistence type="inferred from homology"/>
<dbReference type="PANTHER" id="PTHR45989:SF1">
    <property type="entry name" value="TRANSLATION INITIATION FACTOR EIF-2B SUBUNIT GAMMA"/>
    <property type="match status" value="1"/>
</dbReference>
<dbReference type="Proteomes" id="UP001214415">
    <property type="component" value="Chromosome 4"/>
</dbReference>
<dbReference type="GO" id="GO:0002183">
    <property type="term" value="P:cytoplasmic translational initiation"/>
    <property type="evidence" value="ECO:0007669"/>
    <property type="project" value="TreeGrafter"/>
</dbReference>
<dbReference type="Pfam" id="PF25084">
    <property type="entry name" value="LbH_EIF2B"/>
    <property type="match status" value="1"/>
</dbReference>
<dbReference type="Gene3D" id="3.90.550.10">
    <property type="entry name" value="Spore Coat Polysaccharide Biosynthesis Protein SpsA, Chain A"/>
    <property type="match status" value="1"/>
</dbReference>
<reference evidence="12" key="1">
    <citation type="submission" date="2023-03" db="EMBL/GenBank/DDBJ databases">
        <title>Mating type loci evolution in Malassezia.</title>
        <authorList>
            <person name="Coelho M.A."/>
        </authorList>
    </citation>
    <scope>NUCLEOTIDE SEQUENCE</scope>
    <source>
        <strain evidence="12">CBS 12830</strain>
    </source>
</reference>
<dbReference type="AlphaFoldDB" id="A0AAF0ED65"/>
<evidence type="ECO:0000256" key="3">
    <source>
        <dbReference type="ARBA" id="ARBA00022490"/>
    </source>
</evidence>
<evidence type="ECO:0000256" key="6">
    <source>
        <dbReference type="ARBA" id="ARBA00044196"/>
    </source>
</evidence>
<dbReference type="InterPro" id="IPR051960">
    <property type="entry name" value="eIF2B_gamma"/>
</dbReference>
<dbReference type="InterPro" id="IPR011004">
    <property type="entry name" value="Trimer_LpxA-like_sf"/>
</dbReference>
<dbReference type="SUPFAM" id="SSF51161">
    <property type="entry name" value="Trimeric LpxA-like enzymes"/>
    <property type="match status" value="1"/>
</dbReference>
<dbReference type="InterPro" id="IPR029044">
    <property type="entry name" value="Nucleotide-diphossugar_trans"/>
</dbReference>
<dbReference type="Pfam" id="PF00483">
    <property type="entry name" value="NTP_transferase"/>
    <property type="match status" value="1"/>
</dbReference>
<keyword evidence="4 12" id="KW-0396">Initiation factor</keyword>
<dbReference type="PANTHER" id="PTHR45989">
    <property type="entry name" value="TRANSLATION INITIATION FACTOR EIF-2B SUBUNIT GAMMA"/>
    <property type="match status" value="1"/>
</dbReference>
<evidence type="ECO:0000256" key="8">
    <source>
        <dbReference type="ARBA" id="ARBA00045373"/>
    </source>
</evidence>
<evidence type="ECO:0000313" key="12">
    <source>
        <dbReference type="EMBL" id="WFD23415.1"/>
    </source>
</evidence>
<evidence type="ECO:0000256" key="7">
    <source>
        <dbReference type="ARBA" id="ARBA00044229"/>
    </source>
</evidence>
<dbReference type="SUPFAM" id="SSF53448">
    <property type="entry name" value="Nucleotide-diphospho-sugar transferases"/>
    <property type="match status" value="1"/>
</dbReference>
<feature type="domain" description="EIF2B subunit epsilon/gamma LbH" evidence="11">
    <location>
        <begin position="480"/>
        <end position="563"/>
    </location>
</feature>
<dbReference type="EMBL" id="CP119903">
    <property type="protein sequence ID" value="WFD23415.1"/>
    <property type="molecule type" value="Genomic_DNA"/>
</dbReference>
<evidence type="ECO:0000256" key="5">
    <source>
        <dbReference type="ARBA" id="ARBA00022917"/>
    </source>
</evidence>
<evidence type="ECO:0000259" key="10">
    <source>
        <dbReference type="Pfam" id="PF00483"/>
    </source>
</evidence>
<evidence type="ECO:0000256" key="4">
    <source>
        <dbReference type="ARBA" id="ARBA00022540"/>
    </source>
</evidence>
<sequence>MAPAYAQRFQPVIFSDAGSNLYPLCDLPNDTLPKALVPVLNRPMIAYPLQWLVTAGFRSCLLVAPVAEHSALTNALRSLYLVPPGASREAEAGAAQATAVAASTSTESNVCVTMGGTSCAVPVSVSGLVEPMPAAPVIHVELVPYGPKAGEAVRSLRQPSQTVERSRWGTAQLLYWLAATRQLDQDPLVVPVDLIAPHMPLSNFLTAHLSAVSDTPTVSCLFYERGAGEGTGKERERDGPANLFTAYDRVPLRLHEGIQVGPGGAKDTLSVHEPLLVMDSDDVSDKNSSDLELRMSLLWKHPHTRISTSLLDSHVYALHLAPLLPLLEEHPELNRITEQLVPFLIKCGWQTRLSAKAGWSVDTMRGAEGGMPTWTSVADMDALCHPFQPRCEMLVTRLRPEPQRPRPAAQVLDTDRPSASIADDGFVARANTVPTFLECNRFLLKLASSQAMQAALAAPFPLPATLGCGTVPFEAVKDDESPIHSRAQLSADCLVGTGTQIDERATIKHSILGRNCVIGKGVRIMRSVLMDGVVVGDNAKLDNCIVSAAAEIGERAQLKETDVGPKYVVSPNTESKNEKLVVYGEDEPPAM</sequence>
<dbReference type="Gene3D" id="2.160.10.10">
    <property type="entry name" value="Hexapeptide repeat proteins"/>
    <property type="match status" value="1"/>
</dbReference>
<organism evidence="12 13">
    <name type="scientific">Malassezia equina</name>
    <dbReference type="NCBI Taxonomy" id="1381935"/>
    <lineage>
        <taxon>Eukaryota</taxon>
        <taxon>Fungi</taxon>
        <taxon>Dikarya</taxon>
        <taxon>Basidiomycota</taxon>
        <taxon>Ustilaginomycotina</taxon>
        <taxon>Malasseziomycetes</taxon>
        <taxon>Malasseziales</taxon>
        <taxon>Malasseziaceae</taxon>
        <taxon>Malassezia</taxon>
    </lineage>
</organism>
<keyword evidence="5" id="KW-0648">Protein biosynthesis</keyword>
<dbReference type="GO" id="GO:0003743">
    <property type="term" value="F:translation initiation factor activity"/>
    <property type="evidence" value="ECO:0007669"/>
    <property type="project" value="UniProtKB-KW"/>
</dbReference>
<keyword evidence="3" id="KW-0963">Cytoplasm</keyword>
<evidence type="ECO:0000256" key="1">
    <source>
        <dbReference type="ARBA" id="ARBA00004514"/>
    </source>
</evidence>
<gene>
    <name evidence="12" type="primary">GCD1</name>
    <name evidence="12" type="ORF">MEQU1_002104</name>
</gene>